<organism evidence="9">
    <name type="scientific">Caldilinea aerophila</name>
    <dbReference type="NCBI Taxonomy" id="133453"/>
    <lineage>
        <taxon>Bacteria</taxon>
        <taxon>Bacillati</taxon>
        <taxon>Chloroflexota</taxon>
        <taxon>Caldilineae</taxon>
        <taxon>Caldilineales</taxon>
        <taxon>Caldilineaceae</taxon>
        <taxon>Caldilinea</taxon>
    </lineage>
</organism>
<evidence type="ECO:0000256" key="7">
    <source>
        <dbReference type="ARBA" id="ARBA00023136"/>
    </source>
</evidence>
<feature type="transmembrane region" description="Helical" evidence="8">
    <location>
        <begin position="101"/>
        <end position="128"/>
    </location>
</feature>
<dbReference type="CDD" id="cd06579">
    <property type="entry name" value="TM_PBP1_transp_AraH_like"/>
    <property type="match status" value="1"/>
</dbReference>
<feature type="transmembrane region" description="Helical" evidence="8">
    <location>
        <begin position="201"/>
        <end position="221"/>
    </location>
</feature>
<accession>A0A7C1JC62</accession>
<dbReference type="InterPro" id="IPR001851">
    <property type="entry name" value="ABC_transp_permease"/>
</dbReference>
<reference evidence="9" key="1">
    <citation type="journal article" date="2020" name="mSystems">
        <title>Genome- and Community-Level Interaction Insights into Carbon Utilization and Element Cycling Functions of Hydrothermarchaeota in Hydrothermal Sediment.</title>
        <authorList>
            <person name="Zhou Z."/>
            <person name="Liu Y."/>
            <person name="Xu W."/>
            <person name="Pan J."/>
            <person name="Luo Z.H."/>
            <person name="Li M."/>
        </authorList>
    </citation>
    <scope>NUCLEOTIDE SEQUENCE [LARGE SCALE GENOMIC DNA]</scope>
    <source>
        <strain evidence="9">SpSt-289</strain>
    </source>
</reference>
<proteinExistence type="predicted"/>
<keyword evidence="5 8" id="KW-0812">Transmembrane</keyword>
<evidence type="ECO:0000256" key="8">
    <source>
        <dbReference type="SAM" id="Phobius"/>
    </source>
</evidence>
<evidence type="ECO:0000256" key="2">
    <source>
        <dbReference type="ARBA" id="ARBA00022448"/>
    </source>
</evidence>
<keyword evidence="3" id="KW-1003">Cell membrane</keyword>
<dbReference type="GO" id="GO:0022857">
    <property type="term" value="F:transmembrane transporter activity"/>
    <property type="evidence" value="ECO:0007669"/>
    <property type="project" value="InterPro"/>
</dbReference>
<keyword evidence="2" id="KW-0813">Transport</keyword>
<comment type="subcellular location">
    <subcellularLocation>
        <location evidence="1">Cell membrane</location>
        <topology evidence="1">Multi-pass membrane protein</topology>
    </subcellularLocation>
</comment>
<dbReference type="PANTHER" id="PTHR32196">
    <property type="entry name" value="ABC TRANSPORTER PERMEASE PROTEIN YPHD-RELATED-RELATED"/>
    <property type="match status" value="1"/>
</dbReference>
<keyword evidence="7 8" id="KW-0472">Membrane</keyword>
<evidence type="ECO:0000313" key="9">
    <source>
        <dbReference type="EMBL" id="HDX31144.1"/>
    </source>
</evidence>
<evidence type="ECO:0000256" key="5">
    <source>
        <dbReference type="ARBA" id="ARBA00022692"/>
    </source>
</evidence>
<keyword evidence="6 8" id="KW-1133">Transmembrane helix</keyword>
<evidence type="ECO:0000256" key="1">
    <source>
        <dbReference type="ARBA" id="ARBA00004651"/>
    </source>
</evidence>
<evidence type="ECO:0000256" key="3">
    <source>
        <dbReference type="ARBA" id="ARBA00022475"/>
    </source>
</evidence>
<feature type="transmembrane region" description="Helical" evidence="8">
    <location>
        <begin position="331"/>
        <end position="347"/>
    </location>
</feature>
<name>A0A7C1JC62_9CHLR</name>
<dbReference type="AlphaFoldDB" id="A0A7C1JC62"/>
<dbReference type="EMBL" id="DSMG01000074">
    <property type="protein sequence ID" value="HDX31144.1"/>
    <property type="molecule type" value="Genomic_DNA"/>
</dbReference>
<feature type="transmembrane region" description="Helical" evidence="8">
    <location>
        <begin position="135"/>
        <end position="162"/>
    </location>
</feature>
<evidence type="ECO:0000256" key="4">
    <source>
        <dbReference type="ARBA" id="ARBA00022519"/>
    </source>
</evidence>
<dbReference type="PANTHER" id="PTHR32196:SF21">
    <property type="entry name" value="ABC TRANSPORTER PERMEASE PROTEIN YPHD-RELATED"/>
    <property type="match status" value="1"/>
</dbReference>
<keyword evidence="4" id="KW-0997">Cell inner membrane</keyword>
<gene>
    <name evidence="9" type="ORF">ENQ20_06565</name>
</gene>
<feature type="transmembrane region" description="Helical" evidence="8">
    <location>
        <begin position="21"/>
        <end position="38"/>
    </location>
</feature>
<dbReference type="GO" id="GO:0005886">
    <property type="term" value="C:plasma membrane"/>
    <property type="evidence" value="ECO:0007669"/>
    <property type="project" value="UniProtKB-SubCell"/>
</dbReference>
<evidence type="ECO:0000256" key="6">
    <source>
        <dbReference type="ARBA" id="ARBA00022989"/>
    </source>
</evidence>
<feature type="transmembrane region" description="Helical" evidence="8">
    <location>
        <begin position="50"/>
        <end position="69"/>
    </location>
</feature>
<feature type="transmembrane region" description="Helical" evidence="8">
    <location>
        <begin position="251"/>
        <end position="271"/>
    </location>
</feature>
<sequence>MKLQSIDFRSSHFWLDTLSKIWAWLFLLGMVTFFSVVGEGFLTPFNLQAILANMAILMIIAIGQTYVIISGGIDLSVGWVMGMAAVIAATVMNRLPESSPLWLVVISGLFAGLLAAWVAGLVNGILIARLNVPPFIATLGMFGIARGIGFLLSGGMPVPIYVRGLGFLGNGFLLYHHPTAGWSFLSPPPGLAQAELRNLTGYFPFVVLVMLALLLIAHLILSRTKFGLHVYAIGGNKEAAMRAGIPVARRLVAIYMLSATFAAIAGIVYNVRFTNGAANAGEAMLLDTVAAVVIGGASLFGGAGTVIGTLIGALIISVLANGLVILRVNPFWQFIAVGIVIIIAVLIDQAREKFAQE</sequence>
<comment type="caution">
    <text evidence="9">The sequence shown here is derived from an EMBL/GenBank/DDBJ whole genome shotgun (WGS) entry which is preliminary data.</text>
</comment>
<protein>
    <submittedName>
        <fullName evidence="9">ABC transporter permease</fullName>
    </submittedName>
</protein>
<feature type="transmembrane region" description="Helical" evidence="8">
    <location>
        <begin position="76"/>
        <end position="95"/>
    </location>
</feature>
<dbReference type="Pfam" id="PF02653">
    <property type="entry name" value="BPD_transp_2"/>
    <property type="match status" value="1"/>
</dbReference>